<organism evidence="2 3">
    <name type="scientific">Sediminitomix flava</name>
    <dbReference type="NCBI Taxonomy" id="379075"/>
    <lineage>
        <taxon>Bacteria</taxon>
        <taxon>Pseudomonadati</taxon>
        <taxon>Bacteroidota</taxon>
        <taxon>Cytophagia</taxon>
        <taxon>Cytophagales</taxon>
        <taxon>Flammeovirgaceae</taxon>
        <taxon>Sediminitomix</taxon>
    </lineage>
</organism>
<feature type="chain" id="PRO_5016347263" evidence="1">
    <location>
        <begin position="29"/>
        <end position="245"/>
    </location>
</feature>
<keyword evidence="1" id="KW-0732">Signal</keyword>
<dbReference type="InterPro" id="IPR036777">
    <property type="entry name" value="Channel_Tsx-like_sf"/>
</dbReference>
<evidence type="ECO:0000313" key="3">
    <source>
        <dbReference type="Proteomes" id="UP000245535"/>
    </source>
</evidence>
<accession>A0A315ZE66</accession>
<dbReference type="Pfam" id="PF16412">
    <property type="entry name" value="DUF5020"/>
    <property type="match status" value="1"/>
</dbReference>
<dbReference type="SUPFAM" id="SSF111364">
    <property type="entry name" value="Tsx-like channel"/>
    <property type="match status" value="1"/>
</dbReference>
<gene>
    <name evidence="2" type="ORF">BC781_101256</name>
</gene>
<dbReference type="Gene3D" id="2.40.230.20">
    <property type="entry name" value="Nucleoside-specific channel-forming protein, Tsx-like"/>
    <property type="match status" value="1"/>
</dbReference>
<comment type="caution">
    <text evidence="2">The sequence shown here is derived from an EMBL/GenBank/DDBJ whole genome shotgun (WGS) entry which is preliminary data.</text>
</comment>
<name>A0A315ZE66_SEDFL</name>
<dbReference type="AlphaFoldDB" id="A0A315ZE66"/>
<dbReference type="EMBL" id="QGDO01000001">
    <property type="protein sequence ID" value="PWJ43906.1"/>
    <property type="molecule type" value="Genomic_DNA"/>
</dbReference>
<feature type="signal peptide" evidence="1">
    <location>
        <begin position="1"/>
        <end position="28"/>
    </location>
</feature>
<evidence type="ECO:0000256" key="1">
    <source>
        <dbReference type="SAM" id="SignalP"/>
    </source>
</evidence>
<reference evidence="2 3" key="1">
    <citation type="submission" date="2018-03" db="EMBL/GenBank/DDBJ databases">
        <title>Genomic Encyclopedia of Archaeal and Bacterial Type Strains, Phase II (KMG-II): from individual species to whole genera.</title>
        <authorList>
            <person name="Goeker M."/>
        </authorList>
    </citation>
    <scope>NUCLEOTIDE SEQUENCE [LARGE SCALE GENOMIC DNA]</scope>
    <source>
        <strain evidence="2 3">DSM 28229</strain>
    </source>
</reference>
<protein>
    <submittedName>
        <fullName evidence="2">Uncharacterized protein DUF5020</fullName>
    </submittedName>
</protein>
<dbReference type="GO" id="GO:0009279">
    <property type="term" value="C:cell outer membrane"/>
    <property type="evidence" value="ECO:0007669"/>
    <property type="project" value="InterPro"/>
</dbReference>
<keyword evidence="3" id="KW-1185">Reference proteome</keyword>
<sequence length="245" mass="28265">MNHVSLMKKVLTLLVLSFAFLANFEASAQNIQAHYDFGETRKYITTTFEYFRPAEKGETFMFVDFDYNMNNEDNKQMSLAYWEISHKFYLNENKLNLHVEYNDGFFAGGTDAIAIDQAFLLGMGRPFSIGGFFFHPTISYKFIPSNEKNTDFQFTLVWFKPLFDGKVMFNGFLDIWTDDSLADQLNPEATSISKQAVFLTEPQIWYNVNDNFAVGGEVEISKGFAEAQFDDDWMVNTTLGVKYTF</sequence>
<evidence type="ECO:0000313" key="2">
    <source>
        <dbReference type="EMBL" id="PWJ43906.1"/>
    </source>
</evidence>
<proteinExistence type="predicted"/>
<dbReference type="Proteomes" id="UP000245535">
    <property type="component" value="Unassembled WGS sequence"/>
</dbReference>